<sequence>MRRTARVLSVALVAGAALALAGPAGAAAPSPGTGSAAPAAPTAGTGSAGCAPITDQVPRMPGTTRPPQAGPAPAAGDGADRVPGPTSRPSGTPAKPCGDTHTCADGKSCGDTQPGCAQGKSCTGTGSRCRAGETCEEQDGCRAGQQCADDERQCAGGAEGSRAGAGDGTCGDDDRECARGGCPDDEDSCREPRAGGGDEGDDGDCVPAGTQHGVAAGTGGSFGASVPALVAGGVLIAAACAGAGYRVHGRVRTARGARPADV</sequence>
<evidence type="ECO:0000313" key="4">
    <source>
        <dbReference type="Proteomes" id="UP000182375"/>
    </source>
</evidence>
<feature type="chain" id="PRO_5010360881" evidence="2">
    <location>
        <begin position="27"/>
        <end position="262"/>
    </location>
</feature>
<evidence type="ECO:0000313" key="3">
    <source>
        <dbReference type="EMBL" id="SED92098.1"/>
    </source>
</evidence>
<feature type="compositionally biased region" description="Low complexity" evidence="1">
    <location>
        <begin position="61"/>
        <end position="85"/>
    </location>
</feature>
<feature type="signal peptide" evidence="2">
    <location>
        <begin position="1"/>
        <end position="26"/>
    </location>
</feature>
<keyword evidence="2" id="KW-0732">Signal</keyword>
<evidence type="ECO:0000256" key="2">
    <source>
        <dbReference type="SAM" id="SignalP"/>
    </source>
</evidence>
<accession>A0A1H5EM72</accession>
<feature type="region of interest" description="Disordered" evidence="1">
    <location>
        <begin position="23"/>
        <end position="97"/>
    </location>
</feature>
<dbReference type="GeneID" id="95515363"/>
<protein>
    <submittedName>
        <fullName evidence="3">Uncharacterized protein</fullName>
    </submittedName>
</protein>
<name>A0A1H5EM72_9ACTN</name>
<gene>
    <name evidence="3" type="ORF">SAMN04490357_6319</name>
</gene>
<reference evidence="3 4" key="1">
    <citation type="submission" date="2016-10" db="EMBL/GenBank/DDBJ databases">
        <authorList>
            <person name="de Groot N.N."/>
        </authorList>
    </citation>
    <scope>NUCLEOTIDE SEQUENCE [LARGE SCALE GENOMIC DNA]</scope>
    <source>
        <strain evidence="3 4">DSM 40306</strain>
    </source>
</reference>
<feature type="region of interest" description="Disordered" evidence="1">
    <location>
        <begin position="180"/>
        <end position="208"/>
    </location>
</feature>
<dbReference type="RefSeq" id="WP_074994311.1">
    <property type="nucleotide sequence ID" value="NZ_FNTD01000004.1"/>
</dbReference>
<dbReference type="STRING" id="67331.SAMN04490357_6319"/>
<dbReference type="EMBL" id="FNTD01000004">
    <property type="protein sequence ID" value="SED92098.1"/>
    <property type="molecule type" value="Genomic_DNA"/>
</dbReference>
<evidence type="ECO:0000256" key="1">
    <source>
        <dbReference type="SAM" id="MobiDB-lite"/>
    </source>
</evidence>
<feature type="compositionally biased region" description="Low complexity" evidence="1">
    <location>
        <begin position="23"/>
        <end position="49"/>
    </location>
</feature>
<dbReference type="AlphaFoldDB" id="A0A1H5EM72"/>
<dbReference type="Proteomes" id="UP000182375">
    <property type="component" value="Unassembled WGS sequence"/>
</dbReference>
<organism evidence="3 4">
    <name type="scientific">Streptomyces misionensis</name>
    <dbReference type="NCBI Taxonomy" id="67331"/>
    <lineage>
        <taxon>Bacteria</taxon>
        <taxon>Bacillati</taxon>
        <taxon>Actinomycetota</taxon>
        <taxon>Actinomycetes</taxon>
        <taxon>Kitasatosporales</taxon>
        <taxon>Streptomycetaceae</taxon>
        <taxon>Streptomyces</taxon>
    </lineage>
</organism>
<proteinExistence type="predicted"/>